<comment type="cofactor">
    <cofactor evidence="12">
        <name>Mg(2+)</name>
        <dbReference type="ChEBI" id="CHEBI:18420"/>
    </cofactor>
    <text evidence="12">Mg(2+) is required for catalysis and for stabilizing the dimer.</text>
</comment>
<accession>A0AAN7ZQ59</accession>
<keyword evidence="6" id="KW-0324">Glycolysis</keyword>
<evidence type="ECO:0000313" key="15">
    <source>
        <dbReference type="EMBL" id="KAK5705369.1"/>
    </source>
</evidence>
<name>A0AAN7ZQ59_9PEZI</name>
<dbReference type="GO" id="GO:0004634">
    <property type="term" value="F:phosphopyruvate hydratase activity"/>
    <property type="evidence" value="ECO:0007669"/>
    <property type="project" value="UniProtKB-EC"/>
</dbReference>
<dbReference type="InterPro" id="IPR020809">
    <property type="entry name" value="Enolase_CS"/>
</dbReference>
<evidence type="ECO:0000259" key="14">
    <source>
        <dbReference type="SMART" id="SM01193"/>
    </source>
</evidence>
<dbReference type="SUPFAM" id="SSF51604">
    <property type="entry name" value="Enolase C-terminal domain-like"/>
    <property type="match status" value="1"/>
</dbReference>
<evidence type="ECO:0000256" key="12">
    <source>
        <dbReference type="PIRSR" id="PIRSR001400-3"/>
    </source>
</evidence>
<feature type="binding site" evidence="11">
    <location>
        <begin position="372"/>
        <end position="375"/>
    </location>
    <ligand>
        <name>substrate</name>
    </ligand>
</feature>
<dbReference type="Pfam" id="PF00113">
    <property type="entry name" value="Enolase_C"/>
    <property type="match status" value="1"/>
</dbReference>
<evidence type="ECO:0000256" key="9">
    <source>
        <dbReference type="ARBA" id="ARBA00048333"/>
    </source>
</evidence>
<dbReference type="InterPro" id="IPR029017">
    <property type="entry name" value="Enolase-like_N"/>
</dbReference>
<dbReference type="Proteomes" id="UP001310594">
    <property type="component" value="Unassembled WGS sequence"/>
</dbReference>
<evidence type="ECO:0000256" key="1">
    <source>
        <dbReference type="ARBA" id="ARBA00005031"/>
    </source>
</evidence>
<dbReference type="PANTHER" id="PTHR11902:SF6">
    <property type="entry name" value="ENOLASE"/>
    <property type="match status" value="1"/>
</dbReference>
<keyword evidence="12" id="KW-0479">Metal-binding</keyword>
<feature type="binding site" evidence="12">
    <location>
        <position position="320"/>
    </location>
    <ligand>
        <name>Mg(2+)</name>
        <dbReference type="ChEBI" id="CHEBI:18420"/>
    </ligand>
</feature>
<dbReference type="GO" id="GO:0000015">
    <property type="term" value="C:phosphopyruvate hydratase complex"/>
    <property type="evidence" value="ECO:0007669"/>
    <property type="project" value="InterPro"/>
</dbReference>
<dbReference type="InterPro" id="IPR020810">
    <property type="entry name" value="Enolase_C"/>
</dbReference>
<dbReference type="PANTHER" id="PTHR11902">
    <property type="entry name" value="ENOLASE"/>
    <property type="match status" value="1"/>
</dbReference>
<dbReference type="EC" id="4.2.1.11" evidence="3"/>
<dbReference type="CDD" id="cd03313">
    <property type="entry name" value="enolase"/>
    <property type="match status" value="1"/>
</dbReference>
<sequence length="440" mass="47293">MSITSITAQQRLDSRGKPTVQVQLTTPHGTFRAIVPSGASKGDYEAVELRDGDKSAFEGNGVLQACRSVEEVLGPKVIAAGLNPATDLKKIDQLMIELDGTTDKSKLGANAVLGISMAAARAGAAARCIPLYHYIADESGTPSKDFVLPVPFMNVLNGGDHSGNPMAFQEFMIAPTHATSFAQAVQWNAETYSALKTLIQSKHGKGAVGLGDEGGFAPPIGSPQEALDLLMEAIKIAGHEGKIKIGIDPASQSFFTPDGKYDMGFKTDSQSILSAAQLADLYRELLEQYPIVLLEDPFGQDDWSAFTEFNKNCKVELVGDDLLATNVDRVKMGEERKACNSMLLKINQIGTITEAIQAGNEAFNAGWSVFVSHRSGETTDDFIADLTVGMRTGHLKSGAPARGERVAKYNRLMDIEDELAARGSKFRYAGETFRDAHKDA</sequence>
<keyword evidence="7" id="KW-0456">Lyase</keyword>
<dbReference type="PROSITE" id="PS00164">
    <property type="entry name" value="ENOLASE"/>
    <property type="match status" value="1"/>
</dbReference>
<dbReference type="Gene3D" id="3.30.390.10">
    <property type="entry name" value="Enolase-like, N-terminal domain"/>
    <property type="match status" value="1"/>
</dbReference>
<dbReference type="InterPro" id="IPR036849">
    <property type="entry name" value="Enolase-like_C_sf"/>
</dbReference>
<dbReference type="PRINTS" id="PR00148">
    <property type="entry name" value="ENOLASE"/>
</dbReference>
<feature type="active site" description="Proton donor" evidence="10">
    <location>
        <position position="213"/>
    </location>
</feature>
<reference evidence="15" key="1">
    <citation type="submission" date="2023-08" db="EMBL/GenBank/DDBJ databases">
        <title>Black Yeasts Isolated from many extreme environments.</title>
        <authorList>
            <person name="Coleine C."/>
            <person name="Stajich J.E."/>
            <person name="Selbmann L."/>
        </authorList>
    </citation>
    <scope>NUCLEOTIDE SEQUENCE</scope>
    <source>
        <strain evidence="15">CCFEE 5810</strain>
    </source>
</reference>
<gene>
    <name evidence="15" type="ORF">LTR97_002487</name>
</gene>
<evidence type="ECO:0000256" key="2">
    <source>
        <dbReference type="ARBA" id="ARBA00009604"/>
    </source>
</evidence>
<dbReference type="SMART" id="SM01193">
    <property type="entry name" value="Enolase_N"/>
    <property type="match status" value="1"/>
</dbReference>
<dbReference type="SMART" id="SM01192">
    <property type="entry name" value="Enolase_C"/>
    <property type="match status" value="1"/>
</dbReference>
<dbReference type="InterPro" id="IPR020811">
    <property type="entry name" value="Enolase_N"/>
</dbReference>
<feature type="active site" description="Proton acceptor" evidence="10">
    <location>
        <position position="345"/>
    </location>
</feature>
<evidence type="ECO:0000256" key="8">
    <source>
        <dbReference type="ARBA" id="ARBA00032132"/>
    </source>
</evidence>
<protein>
    <recommendedName>
        <fullName evidence="4">Enolase</fullName>
        <ecNumber evidence="3">4.2.1.11</ecNumber>
    </recommendedName>
    <alternativeName>
        <fullName evidence="8">2-phosphoglycerate dehydratase</fullName>
    </alternativeName>
</protein>
<feature type="binding site" evidence="11">
    <location>
        <position position="396"/>
    </location>
    <ligand>
        <name>substrate</name>
    </ligand>
</feature>
<feature type="binding site" evidence="11">
    <location>
        <position position="295"/>
    </location>
    <ligand>
        <name>substrate</name>
    </ligand>
</feature>
<dbReference type="HAMAP" id="MF_00318">
    <property type="entry name" value="Enolase"/>
    <property type="match status" value="1"/>
</dbReference>
<evidence type="ECO:0000256" key="11">
    <source>
        <dbReference type="PIRSR" id="PIRSR001400-2"/>
    </source>
</evidence>
<comment type="caution">
    <text evidence="15">The sequence shown here is derived from an EMBL/GenBank/DDBJ whole genome shotgun (WGS) entry which is preliminary data.</text>
</comment>
<keyword evidence="5 12" id="KW-0460">Magnesium</keyword>
<evidence type="ECO:0000256" key="7">
    <source>
        <dbReference type="ARBA" id="ARBA00023239"/>
    </source>
</evidence>
<dbReference type="SUPFAM" id="SSF54826">
    <property type="entry name" value="Enolase N-terminal domain-like"/>
    <property type="match status" value="1"/>
</dbReference>
<evidence type="ECO:0000259" key="13">
    <source>
        <dbReference type="SMART" id="SM01192"/>
    </source>
</evidence>
<proteinExistence type="inferred from homology"/>
<dbReference type="SFLD" id="SFLDS00001">
    <property type="entry name" value="Enolase"/>
    <property type="match status" value="1"/>
</dbReference>
<dbReference type="SFLD" id="SFLDG00178">
    <property type="entry name" value="enolase"/>
    <property type="match status" value="1"/>
</dbReference>
<organism evidence="15 16">
    <name type="scientific">Elasticomyces elasticus</name>
    <dbReference type="NCBI Taxonomy" id="574655"/>
    <lineage>
        <taxon>Eukaryota</taxon>
        <taxon>Fungi</taxon>
        <taxon>Dikarya</taxon>
        <taxon>Ascomycota</taxon>
        <taxon>Pezizomycotina</taxon>
        <taxon>Dothideomycetes</taxon>
        <taxon>Dothideomycetidae</taxon>
        <taxon>Mycosphaerellales</taxon>
        <taxon>Teratosphaeriaceae</taxon>
        <taxon>Elasticomyces</taxon>
    </lineage>
</organism>
<dbReference type="Gene3D" id="3.20.20.120">
    <property type="entry name" value="Enolase-like C-terminal domain"/>
    <property type="match status" value="1"/>
</dbReference>
<feature type="binding site" evidence="11">
    <location>
        <position position="161"/>
    </location>
    <ligand>
        <name>substrate</name>
    </ligand>
</feature>
<comment type="catalytic activity">
    <reaction evidence="9">
        <text>(2R)-2-phosphoglycerate = phosphoenolpyruvate + H2O</text>
        <dbReference type="Rhea" id="RHEA:10164"/>
        <dbReference type="ChEBI" id="CHEBI:15377"/>
        <dbReference type="ChEBI" id="CHEBI:58289"/>
        <dbReference type="ChEBI" id="CHEBI:58702"/>
        <dbReference type="EC" id="4.2.1.11"/>
    </reaction>
</comment>
<feature type="binding site" evidence="12">
    <location>
        <position position="295"/>
    </location>
    <ligand>
        <name>Mg(2+)</name>
        <dbReference type="ChEBI" id="CHEBI:18420"/>
    </ligand>
</feature>
<comment type="pathway">
    <text evidence="1">Carbohydrate degradation; glycolysis; pyruvate from D-glyceraldehyde 3-phosphate: step 4/5.</text>
</comment>
<feature type="binding site" evidence="12">
    <location>
        <position position="248"/>
    </location>
    <ligand>
        <name>Mg(2+)</name>
        <dbReference type="ChEBI" id="CHEBI:18420"/>
    </ligand>
</feature>
<evidence type="ECO:0000313" key="16">
    <source>
        <dbReference type="Proteomes" id="UP001310594"/>
    </source>
</evidence>
<dbReference type="EMBL" id="JAVRQU010000003">
    <property type="protein sequence ID" value="KAK5705369.1"/>
    <property type="molecule type" value="Genomic_DNA"/>
</dbReference>
<feature type="binding site" evidence="11">
    <location>
        <position position="320"/>
    </location>
    <ligand>
        <name>substrate</name>
    </ligand>
</feature>
<dbReference type="GO" id="GO:0006096">
    <property type="term" value="P:glycolytic process"/>
    <property type="evidence" value="ECO:0007669"/>
    <property type="project" value="UniProtKB-KW"/>
</dbReference>
<dbReference type="SFLD" id="SFLDF00002">
    <property type="entry name" value="enolase"/>
    <property type="match status" value="1"/>
</dbReference>
<evidence type="ECO:0000256" key="10">
    <source>
        <dbReference type="PIRSR" id="PIRSR001400-1"/>
    </source>
</evidence>
<feature type="domain" description="Enolase N-terminal" evidence="14">
    <location>
        <begin position="3"/>
        <end position="135"/>
    </location>
</feature>
<evidence type="ECO:0000256" key="3">
    <source>
        <dbReference type="ARBA" id="ARBA00012058"/>
    </source>
</evidence>
<dbReference type="Pfam" id="PF03952">
    <property type="entry name" value="Enolase_N"/>
    <property type="match status" value="1"/>
</dbReference>
<feature type="domain" description="Enolase C-terminal TIM barrel" evidence="13">
    <location>
        <begin position="145"/>
        <end position="436"/>
    </location>
</feature>
<dbReference type="NCBIfam" id="TIGR01060">
    <property type="entry name" value="eno"/>
    <property type="match status" value="1"/>
</dbReference>
<dbReference type="AlphaFoldDB" id="A0AAN7ZQ59"/>
<evidence type="ECO:0000256" key="4">
    <source>
        <dbReference type="ARBA" id="ARBA00017068"/>
    </source>
</evidence>
<dbReference type="PIRSF" id="PIRSF001400">
    <property type="entry name" value="Enolase"/>
    <property type="match status" value="1"/>
</dbReference>
<dbReference type="InterPro" id="IPR000941">
    <property type="entry name" value="Enolase"/>
</dbReference>
<evidence type="ECO:0000256" key="5">
    <source>
        <dbReference type="ARBA" id="ARBA00022842"/>
    </source>
</evidence>
<dbReference type="GO" id="GO:0000287">
    <property type="term" value="F:magnesium ion binding"/>
    <property type="evidence" value="ECO:0007669"/>
    <property type="project" value="InterPro"/>
</dbReference>
<comment type="similarity">
    <text evidence="2">Belongs to the enolase family.</text>
</comment>
<feature type="binding site" evidence="11">
    <location>
        <position position="170"/>
    </location>
    <ligand>
        <name>substrate</name>
    </ligand>
</feature>
<evidence type="ECO:0000256" key="6">
    <source>
        <dbReference type="ARBA" id="ARBA00023152"/>
    </source>
</evidence>